<name>A0A5N6L170_9ROSI</name>
<evidence type="ECO:0000256" key="1">
    <source>
        <dbReference type="SAM" id="MobiDB-lite"/>
    </source>
</evidence>
<dbReference type="OrthoDB" id="4838853at2759"/>
<dbReference type="InterPro" id="IPR029058">
    <property type="entry name" value="AB_hydrolase_fold"/>
</dbReference>
<gene>
    <name evidence="4" type="ORF">FH972_024666</name>
</gene>
<dbReference type="Gene3D" id="3.40.50.1820">
    <property type="entry name" value="alpha/beta hydrolase"/>
    <property type="match status" value="1"/>
</dbReference>
<dbReference type="AlphaFoldDB" id="A0A5N6L170"/>
<feature type="transmembrane region" description="Helical" evidence="2">
    <location>
        <begin position="425"/>
        <end position="449"/>
    </location>
</feature>
<feature type="compositionally biased region" description="Polar residues" evidence="1">
    <location>
        <begin position="481"/>
        <end position="492"/>
    </location>
</feature>
<feature type="domain" description="AB hydrolase-1" evidence="3">
    <location>
        <begin position="684"/>
        <end position="948"/>
    </location>
</feature>
<organism evidence="4 5">
    <name type="scientific">Carpinus fangiana</name>
    <dbReference type="NCBI Taxonomy" id="176857"/>
    <lineage>
        <taxon>Eukaryota</taxon>
        <taxon>Viridiplantae</taxon>
        <taxon>Streptophyta</taxon>
        <taxon>Embryophyta</taxon>
        <taxon>Tracheophyta</taxon>
        <taxon>Spermatophyta</taxon>
        <taxon>Magnoliopsida</taxon>
        <taxon>eudicotyledons</taxon>
        <taxon>Gunneridae</taxon>
        <taxon>Pentapetalae</taxon>
        <taxon>rosids</taxon>
        <taxon>fabids</taxon>
        <taxon>Fagales</taxon>
        <taxon>Betulaceae</taxon>
        <taxon>Carpinus</taxon>
    </lineage>
</organism>
<evidence type="ECO:0000256" key="2">
    <source>
        <dbReference type="SAM" id="Phobius"/>
    </source>
</evidence>
<comment type="caution">
    <text evidence="4">The sequence shown here is derived from an EMBL/GenBank/DDBJ whole genome shotgun (WGS) entry which is preliminary data.</text>
</comment>
<feature type="region of interest" description="Disordered" evidence="1">
    <location>
        <begin position="89"/>
        <end position="110"/>
    </location>
</feature>
<evidence type="ECO:0000313" key="5">
    <source>
        <dbReference type="Proteomes" id="UP000327013"/>
    </source>
</evidence>
<feature type="transmembrane region" description="Helical" evidence="2">
    <location>
        <begin position="193"/>
        <end position="215"/>
    </location>
</feature>
<proteinExistence type="predicted"/>
<dbReference type="InterPro" id="IPR000073">
    <property type="entry name" value="AB_hydrolase_1"/>
</dbReference>
<dbReference type="Proteomes" id="UP000327013">
    <property type="component" value="Unassembled WGS sequence"/>
</dbReference>
<dbReference type="PANTHER" id="PTHR42024">
    <property type="entry name" value="AMINO ACID PERMEASE_ SLC12A DOMAIN-CONTAINING PROTEIN"/>
    <property type="match status" value="1"/>
</dbReference>
<feature type="transmembrane region" description="Helical" evidence="2">
    <location>
        <begin position="248"/>
        <end position="272"/>
    </location>
</feature>
<dbReference type="EMBL" id="VIBQ01000017">
    <property type="protein sequence ID" value="KAB8360934.1"/>
    <property type="molecule type" value="Genomic_DNA"/>
</dbReference>
<dbReference type="SUPFAM" id="SSF53474">
    <property type="entry name" value="alpha/beta-Hydrolases"/>
    <property type="match status" value="1"/>
</dbReference>
<evidence type="ECO:0000259" key="3">
    <source>
        <dbReference type="Pfam" id="PF12697"/>
    </source>
</evidence>
<keyword evidence="2" id="KW-0472">Membrane</keyword>
<feature type="transmembrane region" description="Helical" evidence="2">
    <location>
        <begin position="395"/>
        <end position="419"/>
    </location>
</feature>
<accession>A0A5N6L170</accession>
<feature type="transmembrane region" description="Helical" evidence="2">
    <location>
        <begin position="319"/>
        <end position="341"/>
    </location>
</feature>
<feature type="transmembrane region" description="Helical" evidence="2">
    <location>
        <begin position="293"/>
        <end position="313"/>
    </location>
</feature>
<feature type="transmembrane region" description="Helical" evidence="2">
    <location>
        <begin position="576"/>
        <end position="598"/>
    </location>
</feature>
<sequence length="967" mass="107177">MHGGSFVQCLAPPSPTPGLPRLRSPKHFSYLCSPARCSSRASCHRDVPSVSLEPHRHHPCTIVCLRVSMSQATSSQDDPHFHAAVGAQDVHNRGPSPMASPVEEHETPRPSADLYALARPFAEHNDDRPSADLHNDEKPPLPPPPPNLRPAFLRPASSAPSSVRNAALLPPGGPDPYEKLAQKNPKPTDHLSITLGPPVILLFDIVVPCIIYYVWYDVNKSHWQNDCRPFRNRGEVCPYPKPQYNDDILGYAIISFGFGELYILIARVYRLLAYPDLCAPLLSRNRWELDATSWVYAVAMIMALVPFVVGSTLEIPELYLYSPAFLMAFLGIIMVATLIPFKTPVGINSHARGTRIRPFIYYAAEDFIAVDGLQDREFRVRYNARYDASKSFRRLFVYLTVWWIFGVLTYIGCLSAVIWTVEFHIAFGLSLGVLFSYIIIWAGTSYWWVQYEMDKERKKHGAALGRFHSRHSNKSFGATPRDTQSCSPSDLSHSAAKSRQVIWYRVESWLSVVSGSDKRRGDGTISLWSDGNRQSNSCITPLAKVKKCLQHMRRQPSRPLEYHKARVHARHVPDEIYTGVQAIAMLSNIFLGSLWLAASMVSANPLHHKKGPTCTNIVLPVEASATHKKVPDDLLSNLPSSPEAIKKLADGLPNITVSGTWTIHGRYCKPEKDVRSRRHTLQYLVHGATYTRDYWSGASFPGFNGDKYSWVAKASKEGYPTLSIDRLGNGESTHPDPILDMQYPLQAAIYSNMISKVRQGAIANTRFDKVALVCHSLGSLICNTLTTNHPEAADVLLLSSVSTRLPLAGTGVFATTQASPAAIAKPDKFGSLAPGYLYITSYAGREQLFYERSGHDPKIVQYDFDRAGTLAAGEAFSGLLGPSVSKGFKGPVYVVNGQEDTLFCSLALPNVSRGDCTTPTKEIKPLYPAAKSYQAHNVPATGHVMNLHYSAQKTFHDAHKWLCSVGL</sequence>
<feature type="region of interest" description="Disordered" evidence="1">
    <location>
        <begin position="471"/>
        <end position="492"/>
    </location>
</feature>
<feature type="region of interest" description="Disordered" evidence="1">
    <location>
        <begin position="124"/>
        <end position="157"/>
    </location>
</feature>
<keyword evidence="2" id="KW-0812">Transmembrane</keyword>
<dbReference type="Pfam" id="PF12697">
    <property type="entry name" value="Abhydrolase_6"/>
    <property type="match status" value="1"/>
</dbReference>
<dbReference type="PANTHER" id="PTHR42024:SF1">
    <property type="entry name" value="AMINO ACID PERMEASE_ SLC12A DOMAIN-CONTAINING PROTEIN"/>
    <property type="match status" value="1"/>
</dbReference>
<protein>
    <recommendedName>
        <fullName evidence="3">AB hydrolase-1 domain-containing protein</fullName>
    </recommendedName>
</protein>
<keyword evidence="5" id="KW-1185">Reference proteome</keyword>
<reference evidence="4 5" key="1">
    <citation type="submission" date="2019-06" db="EMBL/GenBank/DDBJ databases">
        <title>A chromosomal-level reference genome of Carpinus fangiana (Coryloideae, Betulaceae).</title>
        <authorList>
            <person name="Yang X."/>
            <person name="Wang Z."/>
            <person name="Zhang L."/>
            <person name="Hao G."/>
            <person name="Liu J."/>
            <person name="Yang Y."/>
        </authorList>
    </citation>
    <scope>NUCLEOTIDE SEQUENCE [LARGE SCALE GENOMIC DNA]</scope>
    <source>
        <strain evidence="4">Cfa_2016G</strain>
        <tissue evidence="4">Leaf</tissue>
    </source>
</reference>
<feature type="compositionally biased region" description="Basic and acidic residues" evidence="1">
    <location>
        <begin position="124"/>
        <end position="139"/>
    </location>
</feature>
<keyword evidence="2" id="KW-1133">Transmembrane helix</keyword>
<evidence type="ECO:0000313" key="4">
    <source>
        <dbReference type="EMBL" id="KAB8360934.1"/>
    </source>
</evidence>